<keyword evidence="5 11" id="KW-0545">Nucleotide biosynthesis</keyword>
<proteinExistence type="inferred from homology"/>
<evidence type="ECO:0000256" key="7">
    <source>
        <dbReference type="ARBA" id="ARBA00022777"/>
    </source>
</evidence>
<dbReference type="InterPro" id="IPR027417">
    <property type="entry name" value="P-loop_NTPase"/>
</dbReference>
<comment type="similarity">
    <text evidence="1 11">Belongs to the thymidylate kinase family.</text>
</comment>
<comment type="caution">
    <text evidence="13">The sequence shown here is derived from an EMBL/GenBank/DDBJ whole genome shotgun (WGS) entry which is preliminary data.</text>
</comment>
<dbReference type="Pfam" id="PF02223">
    <property type="entry name" value="Thymidylate_kin"/>
    <property type="match status" value="1"/>
</dbReference>
<evidence type="ECO:0000256" key="11">
    <source>
        <dbReference type="HAMAP-Rule" id="MF_00165"/>
    </source>
</evidence>
<dbReference type="GO" id="GO:0005829">
    <property type="term" value="C:cytosol"/>
    <property type="evidence" value="ECO:0007669"/>
    <property type="project" value="TreeGrafter"/>
</dbReference>
<dbReference type="EC" id="2.7.4.9" evidence="2 11"/>
<dbReference type="Proteomes" id="UP000823990">
    <property type="component" value="Unassembled WGS sequence"/>
</dbReference>
<evidence type="ECO:0000256" key="2">
    <source>
        <dbReference type="ARBA" id="ARBA00012980"/>
    </source>
</evidence>
<dbReference type="CDD" id="cd01672">
    <property type="entry name" value="TMPK"/>
    <property type="match status" value="1"/>
</dbReference>
<feature type="domain" description="Thymidylate kinase-like" evidence="12">
    <location>
        <begin position="14"/>
        <end position="185"/>
    </location>
</feature>
<comment type="catalytic activity">
    <reaction evidence="9 11">
        <text>dTMP + ATP = dTDP + ADP</text>
        <dbReference type="Rhea" id="RHEA:13517"/>
        <dbReference type="ChEBI" id="CHEBI:30616"/>
        <dbReference type="ChEBI" id="CHEBI:58369"/>
        <dbReference type="ChEBI" id="CHEBI:63528"/>
        <dbReference type="ChEBI" id="CHEBI:456216"/>
        <dbReference type="EC" id="2.7.4.9"/>
    </reaction>
</comment>
<evidence type="ECO:0000256" key="10">
    <source>
        <dbReference type="ARBA" id="ARBA00057735"/>
    </source>
</evidence>
<evidence type="ECO:0000256" key="5">
    <source>
        <dbReference type="ARBA" id="ARBA00022727"/>
    </source>
</evidence>
<name>A0A9D1Q115_9FIRM</name>
<dbReference type="PANTHER" id="PTHR10344:SF4">
    <property type="entry name" value="UMP-CMP KINASE 2, MITOCHONDRIAL"/>
    <property type="match status" value="1"/>
</dbReference>
<dbReference type="PANTHER" id="PTHR10344">
    <property type="entry name" value="THYMIDYLATE KINASE"/>
    <property type="match status" value="1"/>
</dbReference>
<gene>
    <name evidence="11 13" type="primary">tmk</name>
    <name evidence="13" type="ORF">H9892_04655</name>
</gene>
<evidence type="ECO:0000256" key="9">
    <source>
        <dbReference type="ARBA" id="ARBA00048743"/>
    </source>
</evidence>
<evidence type="ECO:0000256" key="1">
    <source>
        <dbReference type="ARBA" id="ARBA00009776"/>
    </source>
</evidence>
<evidence type="ECO:0000313" key="13">
    <source>
        <dbReference type="EMBL" id="HIW02610.1"/>
    </source>
</evidence>
<evidence type="ECO:0000256" key="6">
    <source>
        <dbReference type="ARBA" id="ARBA00022741"/>
    </source>
</evidence>
<sequence>MGTKYTHNGKLVTFEGCEGVGKSTQIRLLSEYFASRGIDALFTREPGGTEVGERVRGLLKDESLDMCPETELLLFEAARFENTRKVIIPALEAGKIVIADRYIDSTTAYQSFGRGLDRGEVERLNAYATCGVRIDLTIFLDAPPFANTKRSASDRMELAGTEFHERVYGGYRTIGGGDDRFAFIPTLGDKYETAKEIVSALVSHGIVSA</sequence>
<protein>
    <recommendedName>
        <fullName evidence="3 11">Thymidylate kinase</fullName>
        <ecNumber evidence="2 11">2.7.4.9</ecNumber>
    </recommendedName>
    <alternativeName>
        <fullName evidence="11">dTMP kinase</fullName>
    </alternativeName>
</protein>
<organism evidence="13 14">
    <name type="scientific">Candidatus Protoclostridium stercorigallinarum</name>
    <dbReference type="NCBI Taxonomy" id="2838741"/>
    <lineage>
        <taxon>Bacteria</taxon>
        <taxon>Bacillati</taxon>
        <taxon>Bacillota</taxon>
        <taxon>Clostridia</taxon>
        <taxon>Candidatus Protoclostridium</taxon>
    </lineage>
</organism>
<dbReference type="EMBL" id="DXHS01000073">
    <property type="protein sequence ID" value="HIW02610.1"/>
    <property type="molecule type" value="Genomic_DNA"/>
</dbReference>
<evidence type="ECO:0000256" key="3">
    <source>
        <dbReference type="ARBA" id="ARBA00017144"/>
    </source>
</evidence>
<dbReference type="InterPro" id="IPR039430">
    <property type="entry name" value="Thymidylate_kin-like_dom"/>
</dbReference>
<keyword evidence="4 11" id="KW-0808">Transferase</keyword>
<reference evidence="13" key="1">
    <citation type="journal article" date="2021" name="PeerJ">
        <title>Extensive microbial diversity within the chicken gut microbiome revealed by metagenomics and culture.</title>
        <authorList>
            <person name="Gilroy R."/>
            <person name="Ravi A."/>
            <person name="Getino M."/>
            <person name="Pursley I."/>
            <person name="Horton D.L."/>
            <person name="Alikhan N.F."/>
            <person name="Baker D."/>
            <person name="Gharbi K."/>
            <person name="Hall N."/>
            <person name="Watson M."/>
            <person name="Adriaenssens E.M."/>
            <person name="Foster-Nyarko E."/>
            <person name="Jarju S."/>
            <person name="Secka A."/>
            <person name="Antonio M."/>
            <person name="Oren A."/>
            <person name="Chaudhuri R.R."/>
            <person name="La Ragione R."/>
            <person name="Hildebrand F."/>
            <person name="Pallen M.J."/>
        </authorList>
    </citation>
    <scope>NUCLEOTIDE SEQUENCE</scope>
    <source>
        <strain evidence="13">12435</strain>
    </source>
</reference>
<accession>A0A9D1Q115</accession>
<keyword evidence="6 11" id="KW-0547">Nucleotide-binding</keyword>
<evidence type="ECO:0000256" key="4">
    <source>
        <dbReference type="ARBA" id="ARBA00022679"/>
    </source>
</evidence>
<keyword evidence="8 11" id="KW-0067">ATP-binding</keyword>
<dbReference type="HAMAP" id="MF_00165">
    <property type="entry name" value="Thymidylate_kinase"/>
    <property type="match status" value="1"/>
</dbReference>
<dbReference type="AlphaFoldDB" id="A0A9D1Q115"/>
<dbReference type="FunFam" id="3.40.50.300:FF:000225">
    <property type="entry name" value="Thymidylate kinase"/>
    <property type="match status" value="1"/>
</dbReference>
<dbReference type="InterPro" id="IPR018094">
    <property type="entry name" value="Thymidylate_kinase"/>
</dbReference>
<comment type="function">
    <text evidence="10 11">Phosphorylation of dTMP to form dTDP in both de novo and salvage pathways of dTTP synthesis.</text>
</comment>
<reference evidence="13" key="2">
    <citation type="submission" date="2021-04" db="EMBL/GenBank/DDBJ databases">
        <authorList>
            <person name="Gilroy R."/>
        </authorList>
    </citation>
    <scope>NUCLEOTIDE SEQUENCE</scope>
    <source>
        <strain evidence="13">12435</strain>
    </source>
</reference>
<dbReference type="Gene3D" id="3.40.50.300">
    <property type="entry name" value="P-loop containing nucleotide triphosphate hydrolases"/>
    <property type="match status" value="1"/>
</dbReference>
<dbReference type="GO" id="GO:0006233">
    <property type="term" value="P:dTDP biosynthetic process"/>
    <property type="evidence" value="ECO:0007669"/>
    <property type="project" value="InterPro"/>
</dbReference>
<evidence type="ECO:0000256" key="8">
    <source>
        <dbReference type="ARBA" id="ARBA00022840"/>
    </source>
</evidence>
<dbReference type="GO" id="GO:0005524">
    <property type="term" value="F:ATP binding"/>
    <property type="evidence" value="ECO:0007669"/>
    <property type="project" value="UniProtKB-UniRule"/>
</dbReference>
<dbReference type="GO" id="GO:0004798">
    <property type="term" value="F:dTMP kinase activity"/>
    <property type="evidence" value="ECO:0007669"/>
    <property type="project" value="UniProtKB-UniRule"/>
</dbReference>
<evidence type="ECO:0000259" key="12">
    <source>
        <dbReference type="Pfam" id="PF02223"/>
    </source>
</evidence>
<dbReference type="NCBIfam" id="TIGR00041">
    <property type="entry name" value="DTMP_kinase"/>
    <property type="match status" value="1"/>
</dbReference>
<evidence type="ECO:0000313" key="14">
    <source>
        <dbReference type="Proteomes" id="UP000823990"/>
    </source>
</evidence>
<dbReference type="GO" id="GO:0006227">
    <property type="term" value="P:dUDP biosynthetic process"/>
    <property type="evidence" value="ECO:0007669"/>
    <property type="project" value="TreeGrafter"/>
</dbReference>
<keyword evidence="7 11" id="KW-0418">Kinase</keyword>
<feature type="binding site" evidence="11">
    <location>
        <begin position="16"/>
        <end position="23"/>
    </location>
    <ligand>
        <name>ATP</name>
        <dbReference type="ChEBI" id="CHEBI:30616"/>
    </ligand>
</feature>
<dbReference type="SUPFAM" id="SSF52540">
    <property type="entry name" value="P-loop containing nucleoside triphosphate hydrolases"/>
    <property type="match status" value="1"/>
</dbReference>
<dbReference type="GO" id="GO:0006235">
    <property type="term" value="P:dTTP biosynthetic process"/>
    <property type="evidence" value="ECO:0007669"/>
    <property type="project" value="UniProtKB-UniRule"/>
</dbReference>